<keyword evidence="1" id="KW-0812">Transmembrane</keyword>
<keyword evidence="3" id="KW-1185">Reference proteome</keyword>
<evidence type="ECO:0000313" key="3">
    <source>
        <dbReference type="Proteomes" id="UP000651977"/>
    </source>
</evidence>
<name>A0ABQ1I235_9ALTE</name>
<reference evidence="3" key="1">
    <citation type="journal article" date="2019" name="Int. J. Syst. Evol. Microbiol.">
        <title>The Global Catalogue of Microorganisms (GCM) 10K type strain sequencing project: providing services to taxonomists for standard genome sequencing and annotation.</title>
        <authorList>
            <consortium name="The Broad Institute Genomics Platform"/>
            <consortium name="The Broad Institute Genome Sequencing Center for Infectious Disease"/>
            <person name="Wu L."/>
            <person name="Ma J."/>
        </authorList>
    </citation>
    <scope>NUCLEOTIDE SEQUENCE [LARGE SCALE GENOMIC DNA]</scope>
    <source>
        <strain evidence="3">CGMCC 1.10131</strain>
    </source>
</reference>
<gene>
    <name evidence="2" type="ORF">GCM10007414_16700</name>
</gene>
<dbReference type="RefSeq" id="WP_055733628.1">
    <property type="nucleotide sequence ID" value="NZ_BMDY01000008.1"/>
</dbReference>
<evidence type="ECO:0008006" key="4">
    <source>
        <dbReference type="Google" id="ProtNLM"/>
    </source>
</evidence>
<protein>
    <recommendedName>
        <fullName evidence="4">DUF2946 domain-containing protein</fullName>
    </recommendedName>
</protein>
<comment type="caution">
    <text evidence="2">The sequence shown here is derived from an EMBL/GenBank/DDBJ whole genome shotgun (WGS) entry which is preliminary data.</text>
</comment>
<evidence type="ECO:0000256" key="1">
    <source>
        <dbReference type="SAM" id="Phobius"/>
    </source>
</evidence>
<sequence length="95" mass="10600">MNRSTWHKALTWVLIVSVLWLAAIWAEHQLERLDPGHDDQHCQLCLQLHKLTSAVASSVGLMVPLVLFALLVLSASAYQYQVPARAQARAPPAYN</sequence>
<organism evidence="2 3">
    <name type="scientific">Agarivorans gilvus</name>
    <dbReference type="NCBI Taxonomy" id="680279"/>
    <lineage>
        <taxon>Bacteria</taxon>
        <taxon>Pseudomonadati</taxon>
        <taxon>Pseudomonadota</taxon>
        <taxon>Gammaproteobacteria</taxon>
        <taxon>Alteromonadales</taxon>
        <taxon>Alteromonadaceae</taxon>
        <taxon>Agarivorans</taxon>
    </lineage>
</organism>
<feature type="transmembrane region" description="Helical" evidence="1">
    <location>
        <begin position="54"/>
        <end position="75"/>
    </location>
</feature>
<keyword evidence="1" id="KW-1133">Transmembrane helix</keyword>
<keyword evidence="1" id="KW-0472">Membrane</keyword>
<dbReference type="EMBL" id="BMDY01000008">
    <property type="protein sequence ID" value="GGB04056.1"/>
    <property type="molecule type" value="Genomic_DNA"/>
</dbReference>
<accession>A0ABQ1I235</accession>
<proteinExistence type="predicted"/>
<dbReference type="Proteomes" id="UP000651977">
    <property type="component" value="Unassembled WGS sequence"/>
</dbReference>
<evidence type="ECO:0000313" key="2">
    <source>
        <dbReference type="EMBL" id="GGB04056.1"/>
    </source>
</evidence>